<feature type="non-terminal residue" evidence="2">
    <location>
        <position position="1"/>
    </location>
</feature>
<feature type="compositionally biased region" description="Polar residues" evidence="1">
    <location>
        <begin position="1"/>
        <end position="11"/>
    </location>
</feature>
<gene>
    <name evidence="2" type="ORF">M9458_052657</name>
</gene>
<evidence type="ECO:0000313" key="3">
    <source>
        <dbReference type="Proteomes" id="UP001529510"/>
    </source>
</evidence>
<reference evidence="2 3" key="1">
    <citation type="submission" date="2024-05" db="EMBL/GenBank/DDBJ databases">
        <title>Genome sequencing and assembly of Indian major carp, Cirrhinus mrigala (Hamilton, 1822).</title>
        <authorList>
            <person name="Mohindra V."/>
            <person name="Chowdhury L.M."/>
            <person name="Lal K."/>
            <person name="Jena J.K."/>
        </authorList>
    </citation>
    <scope>NUCLEOTIDE SEQUENCE [LARGE SCALE GENOMIC DNA]</scope>
    <source>
        <strain evidence="2">CM1030</strain>
        <tissue evidence="2">Blood</tissue>
    </source>
</reference>
<dbReference type="EMBL" id="JAMKFB020000198">
    <property type="protein sequence ID" value="KAL0152053.1"/>
    <property type="molecule type" value="Genomic_DNA"/>
</dbReference>
<dbReference type="Proteomes" id="UP001529510">
    <property type="component" value="Unassembled WGS sequence"/>
</dbReference>
<dbReference type="AlphaFoldDB" id="A0ABD0MSA8"/>
<feature type="region of interest" description="Disordered" evidence="1">
    <location>
        <begin position="1"/>
        <end position="26"/>
    </location>
</feature>
<evidence type="ECO:0000313" key="2">
    <source>
        <dbReference type="EMBL" id="KAL0152053.1"/>
    </source>
</evidence>
<evidence type="ECO:0000256" key="1">
    <source>
        <dbReference type="SAM" id="MobiDB-lite"/>
    </source>
</evidence>
<keyword evidence="3" id="KW-1185">Reference proteome</keyword>
<organism evidence="2 3">
    <name type="scientific">Cirrhinus mrigala</name>
    <name type="common">Mrigala</name>
    <dbReference type="NCBI Taxonomy" id="683832"/>
    <lineage>
        <taxon>Eukaryota</taxon>
        <taxon>Metazoa</taxon>
        <taxon>Chordata</taxon>
        <taxon>Craniata</taxon>
        <taxon>Vertebrata</taxon>
        <taxon>Euteleostomi</taxon>
        <taxon>Actinopterygii</taxon>
        <taxon>Neopterygii</taxon>
        <taxon>Teleostei</taxon>
        <taxon>Ostariophysi</taxon>
        <taxon>Cypriniformes</taxon>
        <taxon>Cyprinidae</taxon>
        <taxon>Labeoninae</taxon>
        <taxon>Labeonini</taxon>
        <taxon>Cirrhinus</taxon>
    </lineage>
</organism>
<sequence length="54" mass="5933">DPDSGPISQTFRMKEKDGLPSHSQHPISQRAFSTSLFFAVHIHLPSSTGQTILV</sequence>
<name>A0ABD0MSA8_CIRMR</name>
<proteinExistence type="predicted"/>
<accession>A0ABD0MSA8</accession>
<protein>
    <submittedName>
        <fullName evidence="2">Uncharacterized protein</fullName>
    </submittedName>
</protein>
<comment type="caution">
    <text evidence="2">The sequence shown here is derived from an EMBL/GenBank/DDBJ whole genome shotgun (WGS) entry which is preliminary data.</text>
</comment>